<dbReference type="Pfam" id="PF26639">
    <property type="entry name" value="Het-6_barrel"/>
    <property type="match status" value="1"/>
</dbReference>
<dbReference type="OrthoDB" id="2157530at2759"/>
<evidence type="ECO:0000313" key="4">
    <source>
        <dbReference type="Proteomes" id="UP000258309"/>
    </source>
</evidence>
<keyword evidence="4" id="KW-1185">Reference proteome</keyword>
<feature type="domain" description="Heterokaryon incompatibility" evidence="2">
    <location>
        <begin position="79"/>
        <end position="149"/>
    </location>
</feature>
<proteinExistence type="predicted"/>
<evidence type="ECO:0000313" key="3">
    <source>
        <dbReference type="EMBL" id="RFU31282.1"/>
    </source>
</evidence>
<organism evidence="3 4">
    <name type="scientific">Scytalidium lignicola</name>
    <name type="common">Hyphomycete</name>
    <dbReference type="NCBI Taxonomy" id="5539"/>
    <lineage>
        <taxon>Eukaryota</taxon>
        <taxon>Fungi</taxon>
        <taxon>Dikarya</taxon>
        <taxon>Ascomycota</taxon>
        <taxon>Pezizomycotina</taxon>
        <taxon>Leotiomycetes</taxon>
        <taxon>Leotiomycetes incertae sedis</taxon>
        <taxon>Scytalidium</taxon>
    </lineage>
</organism>
<dbReference type="PANTHER" id="PTHR24148">
    <property type="entry name" value="ANKYRIN REPEAT DOMAIN-CONTAINING PROTEIN 39 HOMOLOG-RELATED"/>
    <property type="match status" value="1"/>
</dbReference>
<evidence type="ECO:0000259" key="2">
    <source>
        <dbReference type="Pfam" id="PF06985"/>
    </source>
</evidence>
<accession>A0A3E2HDQ4</accession>
<protein>
    <recommendedName>
        <fullName evidence="2">Heterokaryon incompatibility domain-containing protein</fullName>
    </recommendedName>
</protein>
<feature type="compositionally biased region" description="Polar residues" evidence="1">
    <location>
        <begin position="1"/>
        <end position="17"/>
    </location>
</feature>
<evidence type="ECO:0000256" key="1">
    <source>
        <dbReference type="SAM" id="MobiDB-lite"/>
    </source>
</evidence>
<comment type="caution">
    <text evidence="3">The sequence shown here is derived from an EMBL/GenBank/DDBJ whole genome shotgun (WGS) entry which is preliminary data.</text>
</comment>
<gene>
    <name evidence="3" type="ORF">B7463_g5066</name>
</gene>
<dbReference type="Pfam" id="PF06985">
    <property type="entry name" value="HET"/>
    <property type="match status" value="1"/>
</dbReference>
<feature type="non-terminal residue" evidence="3">
    <location>
        <position position="701"/>
    </location>
</feature>
<name>A0A3E2HDQ4_SCYLI</name>
<feature type="non-terminal residue" evidence="3">
    <location>
        <position position="1"/>
    </location>
</feature>
<sequence length="701" mass="79149">MASTNTEHLISSLSESPSVEKKVEDGHDTAKYVYQPLAPDQIRIVHLFQFSETSHERLFEKDKGLYCVLQHVDASHANYTALSYEWGDSRRPFSIQVHDEQGMPLGSIGLTRNLRNALADLIQSKVEPKAFWIDQLCIDQSDNKDKASQESPALKFHVDPQKPVWAGLCRLIVGGWLKRRWMVQENTLNLNTYFLRGQQKLNHTDGSLIIFLIHARILPFPPENDKELRLAIVKFGHTVGGLEYCKARSMKLRDLLWWFSQTQCQNPRDRVFSLLGVAADAPSLNITVDYERTESQVLANTAAGMLEHNKTLNFLAYAGGHTSVLEYLPSWVPYWDTHVDTYPSNIKNEAILRAASSIQVQHAFVDGGQTLILKGLILGKLQSCLGIWGPLFIRNSFALLYQGSVEDVRQKLGILDNIRQHWGSLEQYDLMLACTLGALTDNSLSGEFTSADTIFRAFQSALNLLRHSPLEVTDAPSHKKEVSSMATGMTDDERLGRKFIRGIHIRNRSFWTMNDKFLCLAPDTAKTDDLVVVLFGGRVLYILRPTSEAGRYHFIGTAYVQDFMDGEAMQDPEWEQNVKSFSLHAVGEAVPYGRTPPYLPLSTTLVIKAEGCKALQGKRKEEKGYEESERICQDSGSIFAVFEYCPYIHVKTTIYYPSNYLYRQEEEAGLVAGIAWSQRSFVATKSTSRLPLIHAIINTPM</sequence>
<dbReference type="InterPro" id="IPR052895">
    <property type="entry name" value="HetReg/Transcr_Mod"/>
</dbReference>
<dbReference type="AlphaFoldDB" id="A0A3E2HDQ4"/>
<dbReference type="EMBL" id="NCSJ02000079">
    <property type="protein sequence ID" value="RFU31282.1"/>
    <property type="molecule type" value="Genomic_DNA"/>
</dbReference>
<dbReference type="OMA" id="YERTESQ"/>
<dbReference type="Proteomes" id="UP000258309">
    <property type="component" value="Unassembled WGS sequence"/>
</dbReference>
<feature type="region of interest" description="Disordered" evidence="1">
    <location>
        <begin position="1"/>
        <end position="24"/>
    </location>
</feature>
<dbReference type="PANTHER" id="PTHR24148:SF64">
    <property type="entry name" value="HETEROKARYON INCOMPATIBILITY DOMAIN-CONTAINING PROTEIN"/>
    <property type="match status" value="1"/>
</dbReference>
<dbReference type="InterPro" id="IPR010730">
    <property type="entry name" value="HET"/>
</dbReference>
<reference evidence="3 4" key="1">
    <citation type="submission" date="2018-05" db="EMBL/GenBank/DDBJ databases">
        <title>Draft genome sequence of Scytalidium lignicola DSM 105466, a ubiquitous saprotrophic fungus.</title>
        <authorList>
            <person name="Buettner E."/>
            <person name="Gebauer A.M."/>
            <person name="Hofrichter M."/>
            <person name="Liers C."/>
            <person name="Kellner H."/>
        </authorList>
    </citation>
    <scope>NUCLEOTIDE SEQUENCE [LARGE SCALE GENOMIC DNA]</scope>
    <source>
        <strain evidence="3 4">DSM 105466</strain>
    </source>
</reference>